<protein>
    <submittedName>
        <fullName evidence="6">Uncharacterized protein</fullName>
    </submittedName>
</protein>
<sequence length="54" mass="5918">MKGKKNIFYTNRLLHRISGFLRPEDIECNVSGTGHSSASISPAVTQSNIQSRIG</sequence>
<dbReference type="AlphaFoldDB" id="A0AAE6JP44"/>
<dbReference type="GO" id="GO:0016114">
    <property type="term" value="P:terpenoid biosynthetic process"/>
    <property type="evidence" value="ECO:0007669"/>
    <property type="project" value="InterPro"/>
</dbReference>
<evidence type="ECO:0000256" key="5">
    <source>
        <dbReference type="SAM" id="MobiDB-lite"/>
    </source>
</evidence>
<evidence type="ECO:0000313" key="7">
    <source>
        <dbReference type="Proteomes" id="UP000250557"/>
    </source>
</evidence>
<accession>A0AAE6JP44</accession>
<evidence type="ECO:0000256" key="2">
    <source>
        <dbReference type="ARBA" id="ARBA00011738"/>
    </source>
</evidence>
<dbReference type="GO" id="GO:0008661">
    <property type="term" value="F:1-deoxy-D-xylulose-5-phosphate synthase activity"/>
    <property type="evidence" value="ECO:0007669"/>
    <property type="project" value="InterPro"/>
</dbReference>
<evidence type="ECO:0000256" key="4">
    <source>
        <dbReference type="ARBA" id="ARBA00023052"/>
    </source>
</evidence>
<dbReference type="InterPro" id="IPR005477">
    <property type="entry name" value="Dxylulose-5-P_synthase"/>
</dbReference>
<comment type="subunit">
    <text evidence="2">Homodimer.</text>
</comment>
<evidence type="ECO:0000256" key="1">
    <source>
        <dbReference type="ARBA" id="ARBA00001946"/>
    </source>
</evidence>
<organism evidence="6 7">
    <name type="scientific">Mucilaginibacter rubeus</name>
    <dbReference type="NCBI Taxonomy" id="2027860"/>
    <lineage>
        <taxon>Bacteria</taxon>
        <taxon>Pseudomonadati</taxon>
        <taxon>Bacteroidota</taxon>
        <taxon>Sphingobacteriia</taxon>
        <taxon>Sphingobacteriales</taxon>
        <taxon>Sphingobacteriaceae</taxon>
        <taxon>Mucilaginibacter</taxon>
    </lineage>
</organism>
<comment type="cofactor">
    <cofactor evidence="1">
        <name>Mg(2+)</name>
        <dbReference type="ChEBI" id="CHEBI:18420"/>
    </cofactor>
</comment>
<dbReference type="Proteomes" id="UP000250557">
    <property type="component" value="Chromosome"/>
</dbReference>
<dbReference type="EMBL" id="CP043451">
    <property type="protein sequence ID" value="QEM08162.1"/>
    <property type="molecule type" value="Genomic_DNA"/>
</dbReference>
<reference evidence="6 7" key="1">
    <citation type="submission" date="2019-08" db="EMBL/GenBank/DDBJ databases">
        <title>Comparative genome analysis confer to the adaptation heavy metal polluted environment.</title>
        <authorList>
            <person name="Li Y."/>
        </authorList>
    </citation>
    <scope>NUCLEOTIDE SEQUENCE [LARGE SCALE GENOMIC DNA]</scope>
    <source>
        <strain evidence="6 7">P2</strain>
    </source>
</reference>
<evidence type="ECO:0000256" key="3">
    <source>
        <dbReference type="ARBA" id="ARBA00022679"/>
    </source>
</evidence>
<proteinExistence type="predicted"/>
<keyword evidence="4" id="KW-0786">Thiamine pyrophosphate</keyword>
<gene>
    <name evidence="6" type="ORF">DIU31_003090</name>
</gene>
<dbReference type="Pfam" id="PF13292">
    <property type="entry name" value="DXP_synthase_N"/>
    <property type="match status" value="1"/>
</dbReference>
<evidence type="ECO:0000313" key="6">
    <source>
        <dbReference type="EMBL" id="QEM08162.1"/>
    </source>
</evidence>
<keyword evidence="3" id="KW-0808">Transferase</keyword>
<name>A0AAE6JP44_9SPHI</name>
<feature type="region of interest" description="Disordered" evidence="5">
    <location>
        <begin position="31"/>
        <end position="54"/>
    </location>
</feature>